<keyword evidence="4" id="KW-1185">Reference proteome</keyword>
<dbReference type="Proteomes" id="UP000565715">
    <property type="component" value="Unassembled WGS sequence"/>
</dbReference>
<organism evidence="3 4">
    <name type="scientific">Nocardia speluncae</name>
    <dbReference type="NCBI Taxonomy" id="419477"/>
    <lineage>
        <taxon>Bacteria</taxon>
        <taxon>Bacillati</taxon>
        <taxon>Actinomycetota</taxon>
        <taxon>Actinomycetes</taxon>
        <taxon>Mycobacteriales</taxon>
        <taxon>Nocardiaceae</taxon>
        <taxon>Nocardia</taxon>
    </lineage>
</organism>
<evidence type="ECO:0000313" key="3">
    <source>
        <dbReference type="EMBL" id="NKY32795.1"/>
    </source>
</evidence>
<dbReference type="Pfam" id="PF23544">
    <property type="entry name" value="AtuA_ferredoxin"/>
    <property type="match status" value="1"/>
</dbReference>
<evidence type="ECO:0000259" key="1">
    <source>
        <dbReference type="Pfam" id="PF07287"/>
    </source>
</evidence>
<proteinExistence type="predicted"/>
<feature type="domain" description="AtuA-like ferredoxin-fold" evidence="2">
    <location>
        <begin position="487"/>
        <end position="578"/>
    </location>
</feature>
<dbReference type="InterPro" id="IPR010839">
    <property type="entry name" value="AtuA_N"/>
</dbReference>
<dbReference type="PANTHER" id="PTHR47585">
    <property type="match status" value="1"/>
</dbReference>
<dbReference type="EMBL" id="JAAXOO010000001">
    <property type="protein sequence ID" value="NKY32795.1"/>
    <property type="molecule type" value="Genomic_DNA"/>
</dbReference>
<dbReference type="Pfam" id="PF07287">
    <property type="entry name" value="AtuA"/>
    <property type="match status" value="1"/>
</dbReference>
<accession>A0A846XBM8</accession>
<sequence length="604" mass="65079">MAATRDILRIGNCSGYYGDRFSAAREMVEDGPLDVLTGDYLAELTMLILWKTRQRNASGGYATTFLAQMEQILGTCLDRNIKVVTNAGGLNPGGLAAELGRVAEKLGLNPSIAHIEGDDLLDRIPDLQKRGHPFDHLGTGESLADAGVEPVTANAYLGAWGITEALRADADIVVCPRVTDASLVVGPAAWAFDWQRDDWDRLAGAVVAGHIIECGPQATGGNYAFFTELPTTAHLGYPLVEVAADGSCVVTKHPGTGGAVTVDTVTAQIVYEIQTPDYLNPDVVARFDSITLSDDGPDRVRVSGVRGRPAPDTAKVCLNYEGGYRNSATFVVTGLDIEAKADFAVRCLTDAVGGAETFAETDIRLIRTDKENASSNFEAQARLRITVKDQDEHKVGRRFFKAVAEFGLGSYPGMYLEQCDRVASSYGVYWPASVPVDVLDQRVVFQDGRKLDVALPPVRSYQPSETGPAAGQPITDTDETITAPLGLIVGARSGDKGGDANIGFWARSDEAYAWMRSYLDSERLHDLLPEAAGLDIDRYELPRLRAINFVVRGLLGDGVAATTRPDPQAKGLGEYLRSRFVEIPRALLPEGYALDAAPKEEPAR</sequence>
<gene>
    <name evidence="3" type="ORF">HGA13_06845</name>
</gene>
<comment type="caution">
    <text evidence="3">The sequence shown here is derived from an EMBL/GenBank/DDBJ whole genome shotgun (WGS) entry which is preliminary data.</text>
</comment>
<dbReference type="InterPro" id="IPR056362">
    <property type="entry name" value="AtuA-like_ferredoxin_dom"/>
</dbReference>
<dbReference type="AlphaFoldDB" id="A0A846XBM8"/>
<evidence type="ECO:0000259" key="2">
    <source>
        <dbReference type="Pfam" id="PF23544"/>
    </source>
</evidence>
<dbReference type="PANTHER" id="PTHR47585:SF1">
    <property type="entry name" value="DUF1446 DOMAIN-CONTAINING PROTEIN"/>
    <property type="match status" value="1"/>
</dbReference>
<protein>
    <submittedName>
        <fullName evidence="3">DUF1446 domain-containing protein</fullName>
    </submittedName>
</protein>
<feature type="domain" description="Acyclic terpene utilisation N-terminal" evidence="1">
    <location>
        <begin position="8"/>
        <end position="444"/>
    </location>
</feature>
<name>A0A846XBM8_9NOCA</name>
<evidence type="ECO:0000313" key="4">
    <source>
        <dbReference type="Proteomes" id="UP000565715"/>
    </source>
</evidence>
<reference evidence="3 4" key="1">
    <citation type="submission" date="2020-04" db="EMBL/GenBank/DDBJ databases">
        <title>MicrobeNet Type strains.</title>
        <authorList>
            <person name="Nicholson A.C."/>
        </authorList>
    </citation>
    <scope>NUCLEOTIDE SEQUENCE [LARGE SCALE GENOMIC DNA]</scope>
    <source>
        <strain evidence="3 4">DSM 45078</strain>
    </source>
</reference>